<feature type="transmembrane region" description="Helical" evidence="1">
    <location>
        <begin position="133"/>
        <end position="153"/>
    </location>
</feature>
<sequence length="327" mass="34086">MDPSIGSVLLEEVLPRVATIAVAIAGGVAVANALVAFGAIRYIAALSKPLTRPANLPDEVGGAILTTAASTTAGYGMLAEYRDSGLLDDRATLVAVTINTFFGFVQHIFTFYAPVLIPILGLRVGLLYVGTRAGVSLAITITGVVAGAFLLSARNVNPDAMREVDPEARTDGGDDRTSREKLLDAGRGGLEKTWEILPRLAVVYTLVVLGTTYYDLEALTGGAADPLAALTGLPSAAVPVIVVYALDTTSGALTLVPFIEDGTFTARTAVATMLIGGIVSFTVSTFKRSIPFQYGIWGAEFGTKVVIVNTVLKVAWISVALVVLLAI</sequence>
<dbReference type="EMBL" id="QKNX01000003">
    <property type="protein sequence ID" value="TKR25665.1"/>
    <property type="molecule type" value="Genomic_DNA"/>
</dbReference>
<feature type="transmembrane region" description="Helical" evidence="1">
    <location>
        <begin position="20"/>
        <end position="44"/>
    </location>
</feature>
<feature type="transmembrane region" description="Helical" evidence="1">
    <location>
        <begin position="91"/>
        <end position="113"/>
    </location>
</feature>
<dbReference type="PANTHER" id="PTHR38139:SF1">
    <property type="entry name" value="NUCLEOSIDE TRANSPORTER_FEOB GTPASE GATE DOMAIN-CONTAINING PROTEIN"/>
    <property type="match status" value="1"/>
</dbReference>
<name>A0A4U5JAR9_9EURY</name>
<evidence type="ECO:0000313" key="2">
    <source>
        <dbReference type="EMBL" id="TKR25665.1"/>
    </source>
</evidence>
<evidence type="ECO:0000313" key="3">
    <source>
        <dbReference type="Proteomes" id="UP000308037"/>
    </source>
</evidence>
<dbReference type="OrthoDB" id="51620at2157"/>
<proteinExistence type="predicted"/>
<feature type="transmembrane region" description="Helical" evidence="1">
    <location>
        <begin position="306"/>
        <end position="326"/>
    </location>
</feature>
<evidence type="ECO:0000256" key="1">
    <source>
        <dbReference type="SAM" id="Phobius"/>
    </source>
</evidence>
<comment type="caution">
    <text evidence="2">The sequence shown here is derived from an EMBL/GenBank/DDBJ whole genome shotgun (WGS) entry which is preliminary data.</text>
</comment>
<feature type="transmembrane region" description="Helical" evidence="1">
    <location>
        <begin position="236"/>
        <end position="256"/>
    </location>
</feature>
<keyword evidence="1" id="KW-0812">Transmembrane</keyword>
<protein>
    <submittedName>
        <fullName evidence="2">Nucleoside recognition protein</fullName>
    </submittedName>
</protein>
<dbReference type="Proteomes" id="UP000308037">
    <property type="component" value="Unassembled WGS sequence"/>
</dbReference>
<accession>A0A4U5JAR9</accession>
<dbReference type="PANTHER" id="PTHR38139">
    <property type="entry name" value="GATE DOMAIN-CONTAINING PROTEIN"/>
    <property type="match status" value="1"/>
</dbReference>
<organism evidence="2 3">
    <name type="scientific">Natronomonas salsuginis</name>
    <dbReference type="NCBI Taxonomy" id="2217661"/>
    <lineage>
        <taxon>Archaea</taxon>
        <taxon>Methanobacteriati</taxon>
        <taxon>Methanobacteriota</taxon>
        <taxon>Stenosarchaea group</taxon>
        <taxon>Halobacteria</taxon>
        <taxon>Halobacteriales</taxon>
        <taxon>Natronomonadaceae</taxon>
        <taxon>Natronomonas</taxon>
    </lineage>
</organism>
<gene>
    <name evidence="2" type="ORF">DM868_09650</name>
</gene>
<reference evidence="2 3" key="1">
    <citation type="submission" date="2019-04" db="EMBL/GenBank/DDBJ databases">
        <title>Natronomonas sp. F20-122 a newhaloarchaeon isolated from a saline saltern of Isla Bacuta, Huelva, Spain.</title>
        <authorList>
            <person name="Duran-Viseras A."/>
            <person name="Sanchez-Porro C."/>
            <person name="Ventosa A."/>
        </authorList>
    </citation>
    <scope>NUCLEOTIDE SEQUENCE [LARGE SCALE GENOMIC DNA]</scope>
    <source>
        <strain evidence="2 3">F20-122</strain>
    </source>
</reference>
<keyword evidence="1" id="KW-1133">Transmembrane helix</keyword>
<keyword evidence="1" id="KW-0472">Membrane</keyword>
<dbReference type="RefSeq" id="WP_137276672.1">
    <property type="nucleotide sequence ID" value="NZ_QKNX01000003.1"/>
</dbReference>
<feature type="transmembrane region" description="Helical" evidence="1">
    <location>
        <begin position="196"/>
        <end position="216"/>
    </location>
</feature>
<dbReference type="AlphaFoldDB" id="A0A4U5JAR9"/>
<dbReference type="InterPro" id="IPR038880">
    <property type="entry name" value="MJ0871-like"/>
</dbReference>
<keyword evidence="3" id="KW-1185">Reference proteome</keyword>
<feature type="transmembrane region" description="Helical" evidence="1">
    <location>
        <begin position="268"/>
        <end position="286"/>
    </location>
</feature>